<sequence>MRFIFALLATASVVPDNNITSNLRIIIENFSKMEADKFASEITPPIVDGEHFIIKFPFLSGDRSGVDSGGSTIWTYDNGKLKLWFNGNDPIFYKVERIKNGSYIGESNFGVRRNVFSYTAKEFGILALSRPKGEFSPFTTEDDIKWTRNHDGEQALDLMKNTYIVQMDVSGPEAKRLTVDTYAEVEGTIKKAKNGKFSNCKSQYSGPQVDNPWALTTQSCYIYVSISRVTFKDKRGNVVLKEWKTVPAEQP</sequence>
<proteinExistence type="predicted"/>
<organism evidence="1 2">
    <name type="scientific">Sphingobium psychrophilum</name>
    <dbReference type="NCBI Taxonomy" id="2728834"/>
    <lineage>
        <taxon>Bacteria</taxon>
        <taxon>Pseudomonadati</taxon>
        <taxon>Pseudomonadota</taxon>
        <taxon>Alphaproteobacteria</taxon>
        <taxon>Sphingomonadales</taxon>
        <taxon>Sphingomonadaceae</taxon>
        <taxon>Sphingobium</taxon>
    </lineage>
</organism>
<comment type="caution">
    <text evidence="1">The sequence shown here is derived from an EMBL/GenBank/DDBJ whole genome shotgun (WGS) entry which is preliminary data.</text>
</comment>
<dbReference type="RefSeq" id="WP_169575514.1">
    <property type="nucleotide sequence ID" value="NZ_JABBFV010000045.1"/>
</dbReference>
<dbReference type="AlphaFoldDB" id="A0A7X9ZWC3"/>
<reference evidence="1 2" key="1">
    <citation type="submission" date="2020-04" db="EMBL/GenBank/DDBJ databases">
        <title>Sphingobium sp. AR-3-1 isolated from Arctic soil.</title>
        <authorList>
            <person name="Dahal R.H."/>
            <person name="Chaudhary D.K."/>
        </authorList>
    </citation>
    <scope>NUCLEOTIDE SEQUENCE [LARGE SCALE GENOMIC DNA]</scope>
    <source>
        <strain evidence="1 2">AR-3-1</strain>
    </source>
</reference>
<evidence type="ECO:0000313" key="2">
    <source>
        <dbReference type="Proteomes" id="UP000519023"/>
    </source>
</evidence>
<accession>A0A7X9ZWC3</accession>
<dbReference type="EMBL" id="JABBFV010000045">
    <property type="protein sequence ID" value="NML13254.1"/>
    <property type="molecule type" value="Genomic_DNA"/>
</dbReference>
<protein>
    <submittedName>
        <fullName evidence="1">Uncharacterized protein</fullName>
    </submittedName>
</protein>
<name>A0A7X9ZWC3_9SPHN</name>
<keyword evidence="2" id="KW-1185">Reference proteome</keyword>
<dbReference type="Proteomes" id="UP000519023">
    <property type="component" value="Unassembled WGS sequence"/>
</dbReference>
<gene>
    <name evidence="1" type="ORF">HHL08_24580</name>
</gene>
<evidence type="ECO:0000313" key="1">
    <source>
        <dbReference type="EMBL" id="NML13254.1"/>
    </source>
</evidence>